<dbReference type="SUPFAM" id="SSF53335">
    <property type="entry name" value="S-adenosyl-L-methionine-dependent methyltransferases"/>
    <property type="match status" value="1"/>
</dbReference>
<evidence type="ECO:0000313" key="6">
    <source>
        <dbReference type="EMBL" id="NML10221.1"/>
    </source>
</evidence>
<proteinExistence type="inferred from homology"/>
<organism evidence="6 7">
    <name type="scientific">Sphingobium psychrophilum</name>
    <dbReference type="NCBI Taxonomy" id="2728834"/>
    <lineage>
        <taxon>Bacteria</taxon>
        <taxon>Pseudomonadati</taxon>
        <taxon>Pseudomonadota</taxon>
        <taxon>Alphaproteobacteria</taxon>
        <taxon>Sphingomonadales</taxon>
        <taxon>Sphingomonadaceae</taxon>
        <taxon>Sphingobium</taxon>
    </lineage>
</organism>
<keyword evidence="2 4" id="KW-0808">Transferase</keyword>
<dbReference type="Pfam" id="PF01564">
    <property type="entry name" value="Spermine_synth"/>
    <property type="match status" value="1"/>
</dbReference>
<protein>
    <submittedName>
        <fullName evidence="6">Spermidine synthase</fullName>
    </submittedName>
</protein>
<dbReference type="EMBL" id="JABBFV010000005">
    <property type="protein sequence ID" value="NML10221.1"/>
    <property type="molecule type" value="Genomic_DNA"/>
</dbReference>
<keyword evidence="3 4" id="KW-0620">Polyamine biosynthesis</keyword>
<evidence type="ECO:0000256" key="1">
    <source>
        <dbReference type="ARBA" id="ARBA00007867"/>
    </source>
</evidence>
<dbReference type="PROSITE" id="PS51006">
    <property type="entry name" value="PABS_2"/>
    <property type="match status" value="1"/>
</dbReference>
<feature type="active site" description="Proton acceptor" evidence="4">
    <location>
        <position position="102"/>
    </location>
</feature>
<evidence type="ECO:0000313" key="7">
    <source>
        <dbReference type="Proteomes" id="UP000519023"/>
    </source>
</evidence>
<dbReference type="InterPro" id="IPR029063">
    <property type="entry name" value="SAM-dependent_MTases_sf"/>
</dbReference>
<dbReference type="GO" id="GO:0006596">
    <property type="term" value="P:polyamine biosynthetic process"/>
    <property type="evidence" value="ECO:0007669"/>
    <property type="project" value="UniProtKB-UniRule"/>
</dbReference>
<gene>
    <name evidence="6" type="ORF">HHL08_08655</name>
</gene>
<dbReference type="Gene3D" id="3.40.50.150">
    <property type="entry name" value="Vaccinia Virus protein VP39"/>
    <property type="match status" value="1"/>
</dbReference>
<keyword evidence="7" id="KW-1185">Reference proteome</keyword>
<sequence>MSVANPLKLSIDYTKAMMGFLFFNPAPCVIEMIGLGGGSLAKFCHHVLPGADITVVELDADVIALRDHFSIPAESERFRILCGDGATHVHASPSRPDVLLVDGFDARGQPPQLCSPEFYRHCFERLAPDGLLVVNLWGDDPGHFRHAALVKDIFSGKLILVPSIGSANQTVIARKGSGLILTKTQMEEVIPLFRQSCARFLPAVGKRIFRQLKIARKH</sequence>
<dbReference type="CDD" id="cd02440">
    <property type="entry name" value="AdoMet_MTases"/>
    <property type="match status" value="1"/>
</dbReference>
<name>A0A7X9WUM7_9SPHN</name>
<dbReference type="PANTHER" id="PTHR43317">
    <property type="entry name" value="THERMOSPERMINE SYNTHASE ACAULIS5"/>
    <property type="match status" value="1"/>
</dbReference>
<dbReference type="AlphaFoldDB" id="A0A7X9WUM7"/>
<reference evidence="6 7" key="1">
    <citation type="submission" date="2020-04" db="EMBL/GenBank/DDBJ databases">
        <title>Sphingobium sp. AR-3-1 isolated from Arctic soil.</title>
        <authorList>
            <person name="Dahal R.H."/>
            <person name="Chaudhary D.K."/>
        </authorList>
    </citation>
    <scope>NUCLEOTIDE SEQUENCE [LARGE SCALE GENOMIC DNA]</scope>
    <source>
        <strain evidence="6 7">AR-3-1</strain>
    </source>
</reference>
<comment type="similarity">
    <text evidence="1">Belongs to the spermidine/spermine synthase family.</text>
</comment>
<accession>A0A7X9WUM7</accession>
<evidence type="ECO:0000256" key="4">
    <source>
        <dbReference type="PROSITE-ProRule" id="PRU00354"/>
    </source>
</evidence>
<evidence type="ECO:0000256" key="2">
    <source>
        <dbReference type="ARBA" id="ARBA00022679"/>
    </source>
</evidence>
<dbReference type="InterPro" id="IPR030374">
    <property type="entry name" value="PABS"/>
</dbReference>
<comment type="caution">
    <text evidence="6">The sequence shown here is derived from an EMBL/GenBank/DDBJ whole genome shotgun (WGS) entry which is preliminary data.</text>
</comment>
<feature type="domain" description="PABS" evidence="5">
    <location>
        <begin position="1"/>
        <end position="180"/>
    </location>
</feature>
<dbReference type="GO" id="GO:0016740">
    <property type="term" value="F:transferase activity"/>
    <property type="evidence" value="ECO:0007669"/>
    <property type="project" value="UniProtKB-UniRule"/>
</dbReference>
<evidence type="ECO:0000256" key="3">
    <source>
        <dbReference type="ARBA" id="ARBA00023115"/>
    </source>
</evidence>
<dbReference type="Proteomes" id="UP000519023">
    <property type="component" value="Unassembled WGS sequence"/>
</dbReference>
<evidence type="ECO:0000259" key="5">
    <source>
        <dbReference type="PROSITE" id="PS51006"/>
    </source>
</evidence>
<dbReference type="PANTHER" id="PTHR43317:SF1">
    <property type="entry name" value="THERMOSPERMINE SYNTHASE ACAULIS5"/>
    <property type="match status" value="1"/>
</dbReference>